<dbReference type="GO" id="GO:0004341">
    <property type="term" value="F:gluconolactonase activity"/>
    <property type="evidence" value="ECO:0007669"/>
    <property type="project" value="TreeGrafter"/>
</dbReference>
<dbReference type="OrthoDB" id="423498at2759"/>
<feature type="binding site" evidence="3">
    <location>
        <position position="113"/>
    </location>
    <ligand>
        <name>substrate</name>
    </ligand>
</feature>
<evidence type="ECO:0000313" key="5">
    <source>
        <dbReference type="EMBL" id="KAF2858516.1"/>
    </source>
</evidence>
<keyword evidence="6" id="KW-1185">Reference proteome</keyword>
<dbReference type="Pfam" id="PF08450">
    <property type="entry name" value="SGL"/>
    <property type="match status" value="1"/>
</dbReference>
<dbReference type="InterPro" id="IPR005511">
    <property type="entry name" value="SMP-30"/>
</dbReference>
<feature type="binding site" evidence="3">
    <location>
        <position position="209"/>
    </location>
    <ligand>
        <name>a divalent metal cation</name>
        <dbReference type="ChEBI" id="CHEBI:60240"/>
    </ligand>
</feature>
<name>A0A6A7BT57_9PEZI</name>
<comment type="cofactor">
    <cofactor evidence="3">
        <name>Zn(2+)</name>
        <dbReference type="ChEBI" id="CHEBI:29105"/>
    </cofactor>
    <text evidence="3">Binds 1 divalent metal cation per subunit.</text>
</comment>
<dbReference type="AlphaFoldDB" id="A0A6A7BT57"/>
<dbReference type="InterPro" id="IPR013658">
    <property type="entry name" value="SGL"/>
</dbReference>
<feature type="binding site" evidence="3">
    <location>
        <position position="160"/>
    </location>
    <ligand>
        <name>a divalent metal cation</name>
        <dbReference type="ChEBI" id="CHEBI:60240"/>
    </ligand>
</feature>
<feature type="active site" description="Proton donor/acceptor" evidence="2">
    <location>
        <position position="209"/>
    </location>
</feature>
<evidence type="ECO:0000256" key="3">
    <source>
        <dbReference type="PIRSR" id="PIRSR605511-2"/>
    </source>
</evidence>
<evidence type="ECO:0000256" key="1">
    <source>
        <dbReference type="ARBA" id="ARBA00008853"/>
    </source>
</evidence>
<feature type="binding site" evidence="3">
    <location>
        <position position="111"/>
    </location>
    <ligand>
        <name>substrate</name>
    </ligand>
</feature>
<feature type="binding site" evidence="3">
    <location>
        <position position="18"/>
    </location>
    <ligand>
        <name>a divalent metal cation</name>
        <dbReference type="ChEBI" id="CHEBI:60240"/>
    </ligand>
</feature>
<reference evidence="5" key="1">
    <citation type="journal article" date="2020" name="Stud. Mycol.">
        <title>101 Dothideomycetes genomes: a test case for predicting lifestyles and emergence of pathogens.</title>
        <authorList>
            <person name="Haridas S."/>
            <person name="Albert R."/>
            <person name="Binder M."/>
            <person name="Bloem J."/>
            <person name="Labutti K."/>
            <person name="Salamov A."/>
            <person name="Andreopoulos B."/>
            <person name="Baker S."/>
            <person name="Barry K."/>
            <person name="Bills G."/>
            <person name="Bluhm B."/>
            <person name="Cannon C."/>
            <person name="Castanera R."/>
            <person name="Culley D."/>
            <person name="Daum C."/>
            <person name="Ezra D."/>
            <person name="Gonzalez J."/>
            <person name="Henrissat B."/>
            <person name="Kuo A."/>
            <person name="Liang C."/>
            <person name="Lipzen A."/>
            <person name="Lutzoni F."/>
            <person name="Magnuson J."/>
            <person name="Mondo S."/>
            <person name="Nolan M."/>
            <person name="Ohm R."/>
            <person name="Pangilinan J."/>
            <person name="Park H.-J."/>
            <person name="Ramirez L."/>
            <person name="Alfaro M."/>
            <person name="Sun H."/>
            <person name="Tritt A."/>
            <person name="Yoshinaga Y."/>
            <person name="Zwiers L.-H."/>
            <person name="Turgeon B."/>
            <person name="Goodwin S."/>
            <person name="Spatafora J."/>
            <person name="Crous P."/>
            <person name="Grigoriev I."/>
        </authorList>
    </citation>
    <scope>NUCLEOTIDE SEQUENCE</scope>
    <source>
        <strain evidence="5">CBS 480.64</strain>
    </source>
</reference>
<protein>
    <recommendedName>
        <fullName evidence="4">SMP-30/Gluconolactonase/LRE-like region domain-containing protein</fullName>
    </recommendedName>
</protein>
<keyword evidence="3" id="KW-0862">Zinc</keyword>
<keyword evidence="3" id="KW-0479">Metal-binding</keyword>
<dbReference type="EMBL" id="MU006008">
    <property type="protein sequence ID" value="KAF2858516.1"/>
    <property type="molecule type" value="Genomic_DNA"/>
</dbReference>
<accession>A0A6A7BT57</accession>
<organism evidence="5 6">
    <name type="scientific">Piedraia hortae CBS 480.64</name>
    <dbReference type="NCBI Taxonomy" id="1314780"/>
    <lineage>
        <taxon>Eukaryota</taxon>
        <taxon>Fungi</taxon>
        <taxon>Dikarya</taxon>
        <taxon>Ascomycota</taxon>
        <taxon>Pezizomycotina</taxon>
        <taxon>Dothideomycetes</taxon>
        <taxon>Dothideomycetidae</taxon>
        <taxon>Capnodiales</taxon>
        <taxon>Piedraiaceae</taxon>
        <taxon>Piedraia</taxon>
    </lineage>
</organism>
<evidence type="ECO:0000313" key="6">
    <source>
        <dbReference type="Proteomes" id="UP000799421"/>
    </source>
</evidence>
<dbReference type="Proteomes" id="UP000799421">
    <property type="component" value="Unassembled WGS sequence"/>
</dbReference>
<comment type="similarity">
    <text evidence="1">Belongs to the SMP-30/CGR1 family.</text>
</comment>
<proteinExistence type="inferred from homology"/>
<dbReference type="PANTHER" id="PTHR10907">
    <property type="entry name" value="REGUCALCIN"/>
    <property type="match status" value="1"/>
</dbReference>
<dbReference type="SUPFAM" id="SSF63829">
    <property type="entry name" value="Calcium-dependent phosphotriesterase"/>
    <property type="match status" value="1"/>
</dbReference>
<sequence>MKHYEATPYLLPGCKLGEAPFWDKDHNELRFVDIKAPAIHFVNLEKGPSSHRCVRLEDCITVTANVQGNTGDDEFAFAGRHGFGLMDRRTDKVRWIRRMWAADDPAGNGMRANDGAVDPHGRFFAGAMEDGPDPGNRGVLFCLHHDLGLTRIKERVRIPNGISWGHGYIFFTDSPTRTIVRAPYDVDRATVDWAASEPFYVSPQGCVPDGHAVDENGRLWVALYGAGKVVQLDESGQPTSTVSCSTRCVTCPAICGTRLFITSATEEEADKHPWSVKHQGGVFSVDIGLRPRTPNRFVLDA</sequence>
<dbReference type="PANTHER" id="PTHR10907:SF47">
    <property type="entry name" value="REGUCALCIN"/>
    <property type="match status" value="1"/>
</dbReference>
<dbReference type="InterPro" id="IPR011042">
    <property type="entry name" value="6-blade_b-propeller_TolB-like"/>
</dbReference>
<evidence type="ECO:0000259" key="4">
    <source>
        <dbReference type="Pfam" id="PF08450"/>
    </source>
</evidence>
<gene>
    <name evidence="5" type="ORF">K470DRAFT_259696</name>
</gene>
<evidence type="ECO:0000256" key="2">
    <source>
        <dbReference type="PIRSR" id="PIRSR605511-1"/>
    </source>
</evidence>
<dbReference type="Gene3D" id="2.120.10.30">
    <property type="entry name" value="TolB, C-terminal domain"/>
    <property type="match status" value="1"/>
</dbReference>
<dbReference type="PRINTS" id="PR01790">
    <property type="entry name" value="SMP30FAMILY"/>
</dbReference>
<feature type="domain" description="SMP-30/Gluconolactonase/LRE-like region" evidence="4">
    <location>
        <begin position="16"/>
        <end position="265"/>
    </location>
</feature>
<dbReference type="GO" id="GO:0005509">
    <property type="term" value="F:calcium ion binding"/>
    <property type="evidence" value="ECO:0007669"/>
    <property type="project" value="TreeGrafter"/>
</dbReference>